<dbReference type="OrthoDB" id="1915375at2759"/>
<evidence type="ECO:0000256" key="1">
    <source>
        <dbReference type="SAM" id="Phobius"/>
    </source>
</evidence>
<reference evidence="3" key="1">
    <citation type="submission" date="2025-08" db="UniProtKB">
        <authorList>
            <consortium name="RefSeq"/>
        </authorList>
    </citation>
    <scope>IDENTIFICATION</scope>
    <source>
        <tissue evidence="3">Leaf</tissue>
    </source>
</reference>
<evidence type="ECO:0000313" key="3">
    <source>
        <dbReference type="RefSeq" id="XP_056854288.1"/>
    </source>
</evidence>
<proteinExistence type="predicted"/>
<dbReference type="GeneID" id="108852295"/>
<protein>
    <submittedName>
        <fullName evidence="3">Uncharacterized protein LOC108852295</fullName>
    </submittedName>
</protein>
<dbReference type="KEGG" id="rsz:108852295"/>
<feature type="transmembrane region" description="Helical" evidence="1">
    <location>
        <begin position="182"/>
        <end position="198"/>
    </location>
</feature>
<dbReference type="AlphaFoldDB" id="A0A9W3CSB8"/>
<gene>
    <name evidence="3" type="primary">LOC108852295</name>
</gene>
<accession>A0A9W3CSB8</accession>
<keyword evidence="1" id="KW-0472">Membrane</keyword>
<keyword evidence="2" id="KW-1185">Reference proteome</keyword>
<name>A0A9W3CSB8_RAPSA</name>
<sequence>MSEQTSSVLSFEIEIQFSDLISNSKSRYVRNLEGREMAGTNQFCIFCQIIRNPTTNTRLLHAFRRMRRWSRFKTSSPPLREHIPTVRDLQRRDEDYSLVTHMLSVGKEMLQNDAPQTLQRDTTCEDKASSFKGLTEERTRLTSFLGDSLSQKNVLLYSRIDLAPQVISSFWMDLPLNLKNQLFVWFLLCFFLVNKLCIRHIHNQQIFSLS</sequence>
<dbReference type="RefSeq" id="XP_056854288.1">
    <property type="nucleotide sequence ID" value="XM_056998308.1"/>
</dbReference>
<evidence type="ECO:0000313" key="2">
    <source>
        <dbReference type="Proteomes" id="UP000504610"/>
    </source>
</evidence>
<keyword evidence="1" id="KW-1133">Transmembrane helix</keyword>
<keyword evidence="1" id="KW-0812">Transmembrane</keyword>
<dbReference type="Proteomes" id="UP000504610">
    <property type="component" value="Unplaced"/>
</dbReference>
<organism evidence="2 3">
    <name type="scientific">Raphanus sativus</name>
    <name type="common">Radish</name>
    <name type="synonym">Raphanus raphanistrum var. sativus</name>
    <dbReference type="NCBI Taxonomy" id="3726"/>
    <lineage>
        <taxon>Eukaryota</taxon>
        <taxon>Viridiplantae</taxon>
        <taxon>Streptophyta</taxon>
        <taxon>Embryophyta</taxon>
        <taxon>Tracheophyta</taxon>
        <taxon>Spermatophyta</taxon>
        <taxon>Magnoliopsida</taxon>
        <taxon>eudicotyledons</taxon>
        <taxon>Gunneridae</taxon>
        <taxon>Pentapetalae</taxon>
        <taxon>rosids</taxon>
        <taxon>malvids</taxon>
        <taxon>Brassicales</taxon>
        <taxon>Brassicaceae</taxon>
        <taxon>Brassiceae</taxon>
        <taxon>Raphanus</taxon>
    </lineage>
</organism>